<protein>
    <submittedName>
        <fullName evidence="2">Uncharacterized protein</fullName>
    </submittedName>
</protein>
<feature type="signal peptide" evidence="1">
    <location>
        <begin position="1"/>
        <end position="41"/>
    </location>
</feature>
<dbReference type="Proteomes" id="UP000295293">
    <property type="component" value="Unassembled WGS sequence"/>
</dbReference>
<evidence type="ECO:0000313" key="2">
    <source>
        <dbReference type="EMBL" id="TDR40103.1"/>
    </source>
</evidence>
<keyword evidence="3" id="KW-1185">Reference proteome</keyword>
<name>A0A4R6YQF4_9GAMM</name>
<feature type="chain" id="PRO_5020908609" evidence="1">
    <location>
        <begin position="42"/>
        <end position="179"/>
    </location>
</feature>
<comment type="caution">
    <text evidence="2">The sequence shown here is derived from an EMBL/GenBank/DDBJ whole genome shotgun (WGS) entry which is preliminary data.</text>
</comment>
<evidence type="ECO:0000256" key="1">
    <source>
        <dbReference type="SAM" id="SignalP"/>
    </source>
</evidence>
<organism evidence="2 3">
    <name type="scientific">Tahibacter aquaticus</name>
    <dbReference type="NCBI Taxonomy" id="520092"/>
    <lineage>
        <taxon>Bacteria</taxon>
        <taxon>Pseudomonadati</taxon>
        <taxon>Pseudomonadota</taxon>
        <taxon>Gammaproteobacteria</taxon>
        <taxon>Lysobacterales</taxon>
        <taxon>Rhodanobacteraceae</taxon>
        <taxon>Tahibacter</taxon>
    </lineage>
</organism>
<dbReference type="RefSeq" id="WP_133820590.1">
    <property type="nucleotide sequence ID" value="NZ_SNZH01000014.1"/>
</dbReference>
<keyword evidence="1" id="KW-0732">Signal</keyword>
<gene>
    <name evidence="2" type="ORF">DFR29_114155</name>
</gene>
<evidence type="ECO:0000313" key="3">
    <source>
        <dbReference type="Proteomes" id="UP000295293"/>
    </source>
</evidence>
<dbReference type="EMBL" id="SNZH01000014">
    <property type="protein sequence ID" value="TDR40103.1"/>
    <property type="molecule type" value="Genomic_DNA"/>
</dbReference>
<reference evidence="2 3" key="1">
    <citation type="submission" date="2019-03" db="EMBL/GenBank/DDBJ databases">
        <title>Genomic Encyclopedia of Type Strains, Phase IV (KMG-IV): sequencing the most valuable type-strain genomes for metagenomic binning, comparative biology and taxonomic classification.</title>
        <authorList>
            <person name="Goeker M."/>
        </authorList>
    </citation>
    <scope>NUCLEOTIDE SEQUENCE [LARGE SCALE GENOMIC DNA]</scope>
    <source>
        <strain evidence="2 3">DSM 21667</strain>
    </source>
</reference>
<accession>A0A4R6YQF4</accession>
<sequence>MGDAAAFYVSGNYASTGPHSVTANHLLFLCVLIVASSTASAASCRAGFGDITDMRECETVALPRFIVQFIGTSQPTPGIPMLCWNYRITAKETAASTEVSQCHTGELGGEREFQLDGKPYTFLFDLSKGCQRSEQGYWVPQQRGHAFLPGARDSRAVRTLRDREQKAEAACYRRGQARK</sequence>
<proteinExistence type="predicted"/>
<dbReference type="AlphaFoldDB" id="A0A4R6YQF4"/>